<reference evidence="1" key="1">
    <citation type="journal article" date="2021" name="Evol. Appl.">
        <title>The genome of the Pyrenean desman and the effects of bottlenecks and inbreeding on the genomic landscape of an endangered species.</title>
        <authorList>
            <person name="Escoda L."/>
            <person name="Castresana J."/>
        </authorList>
    </citation>
    <scope>NUCLEOTIDE SEQUENCE</scope>
    <source>
        <strain evidence="1">IBE-C5619</strain>
    </source>
</reference>
<evidence type="ECO:0000313" key="2">
    <source>
        <dbReference type="Proteomes" id="UP000700334"/>
    </source>
</evidence>
<protein>
    <submittedName>
        <fullName evidence="1">Uncharacterized protein</fullName>
    </submittedName>
</protein>
<keyword evidence="2" id="KW-1185">Reference proteome</keyword>
<dbReference type="AlphaFoldDB" id="A0A8J6A015"/>
<name>A0A8J6A015_GALPY</name>
<organism evidence="1 2">
    <name type="scientific">Galemys pyrenaicus</name>
    <name type="common">Iberian desman</name>
    <name type="synonym">Pyrenean desman</name>
    <dbReference type="NCBI Taxonomy" id="202257"/>
    <lineage>
        <taxon>Eukaryota</taxon>
        <taxon>Metazoa</taxon>
        <taxon>Chordata</taxon>
        <taxon>Craniata</taxon>
        <taxon>Vertebrata</taxon>
        <taxon>Euteleostomi</taxon>
        <taxon>Mammalia</taxon>
        <taxon>Eutheria</taxon>
        <taxon>Laurasiatheria</taxon>
        <taxon>Eulipotyphla</taxon>
        <taxon>Talpidae</taxon>
        <taxon>Galemys</taxon>
    </lineage>
</organism>
<comment type="caution">
    <text evidence="1">The sequence shown here is derived from an EMBL/GenBank/DDBJ whole genome shotgun (WGS) entry which is preliminary data.</text>
</comment>
<feature type="non-terminal residue" evidence="1">
    <location>
        <position position="1"/>
    </location>
</feature>
<accession>A0A8J6A015</accession>
<evidence type="ECO:0000313" key="1">
    <source>
        <dbReference type="EMBL" id="KAG8511848.1"/>
    </source>
</evidence>
<sequence length="47" mass="5350">MSALQLPVQNHLDGMRSPKFRGIEHEWLSDVNVSGNTSLGWCTFIYN</sequence>
<gene>
    <name evidence="1" type="ORF">J0S82_012075</name>
</gene>
<proteinExistence type="predicted"/>
<dbReference type="Proteomes" id="UP000700334">
    <property type="component" value="Unassembled WGS sequence"/>
</dbReference>
<dbReference type="EMBL" id="JAGFMF010011818">
    <property type="protein sequence ID" value="KAG8511848.1"/>
    <property type="molecule type" value="Genomic_DNA"/>
</dbReference>